<dbReference type="EMBL" id="CP097510">
    <property type="protein sequence ID" value="URE32649.1"/>
    <property type="molecule type" value="Genomic_DNA"/>
</dbReference>
<feature type="region of interest" description="Disordered" evidence="1">
    <location>
        <begin position="22"/>
        <end position="53"/>
    </location>
</feature>
<reference evidence="2" key="1">
    <citation type="submission" date="2022-05" db="EMBL/GenBank/DDBJ databases">
        <title>The Musa troglodytarum L. genome provides insights into the mechanism of non-climacteric behaviour and enrichment of carotenoids.</title>
        <authorList>
            <person name="Wang J."/>
        </authorList>
    </citation>
    <scope>NUCLEOTIDE SEQUENCE</scope>
    <source>
        <tissue evidence="2">Leaf</tissue>
    </source>
</reference>
<protein>
    <submittedName>
        <fullName evidence="2">Peptidase M16C associated</fullName>
    </submittedName>
</protein>
<proteinExistence type="predicted"/>
<evidence type="ECO:0000313" key="3">
    <source>
        <dbReference type="Proteomes" id="UP001055439"/>
    </source>
</evidence>
<sequence length="53" mass="5801">MMPWTPKSSCLHQVSCLAAASTSSASIRGGDGDARRESWRRVRSASKYPPSEF</sequence>
<gene>
    <name evidence="2" type="ORF">MUK42_07095</name>
</gene>
<organism evidence="2 3">
    <name type="scientific">Musa troglodytarum</name>
    <name type="common">fe'i banana</name>
    <dbReference type="NCBI Taxonomy" id="320322"/>
    <lineage>
        <taxon>Eukaryota</taxon>
        <taxon>Viridiplantae</taxon>
        <taxon>Streptophyta</taxon>
        <taxon>Embryophyta</taxon>
        <taxon>Tracheophyta</taxon>
        <taxon>Spermatophyta</taxon>
        <taxon>Magnoliopsida</taxon>
        <taxon>Liliopsida</taxon>
        <taxon>Zingiberales</taxon>
        <taxon>Musaceae</taxon>
        <taxon>Musa</taxon>
    </lineage>
</organism>
<keyword evidence="3" id="KW-1185">Reference proteome</keyword>
<dbReference type="AlphaFoldDB" id="A0A9E7HM49"/>
<dbReference type="OrthoDB" id="10250783at2759"/>
<name>A0A9E7HM49_9LILI</name>
<dbReference type="Proteomes" id="UP001055439">
    <property type="component" value="Chromosome 8"/>
</dbReference>
<accession>A0A9E7HM49</accession>
<feature type="compositionally biased region" description="Basic and acidic residues" evidence="1">
    <location>
        <begin position="30"/>
        <end position="40"/>
    </location>
</feature>
<evidence type="ECO:0000313" key="2">
    <source>
        <dbReference type="EMBL" id="URE32649.1"/>
    </source>
</evidence>
<evidence type="ECO:0000256" key="1">
    <source>
        <dbReference type="SAM" id="MobiDB-lite"/>
    </source>
</evidence>